<dbReference type="Pfam" id="PF00664">
    <property type="entry name" value="ABC_membrane"/>
    <property type="match status" value="1"/>
</dbReference>
<keyword evidence="2" id="KW-0813">Transport</keyword>
<dbReference type="PANTHER" id="PTHR24221">
    <property type="entry name" value="ATP-BINDING CASSETTE SUB-FAMILY B"/>
    <property type="match status" value="1"/>
</dbReference>
<organism evidence="12 13">
    <name type="scientific">Thomasclavelia spiroformis</name>
    <dbReference type="NCBI Taxonomy" id="29348"/>
    <lineage>
        <taxon>Bacteria</taxon>
        <taxon>Bacillati</taxon>
        <taxon>Bacillota</taxon>
        <taxon>Erysipelotrichia</taxon>
        <taxon>Erysipelotrichales</taxon>
        <taxon>Coprobacillaceae</taxon>
        <taxon>Thomasclavelia</taxon>
    </lineage>
</organism>
<dbReference type="SUPFAM" id="SSF52540">
    <property type="entry name" value="P-loop containing nucleoside triphosphate hydrolases"/>
    <property type="match status" value="1"/>
</dbReference>
<sequence length="585" mass="66309">MFKVYSKLLKYVPEKKYLAYIAILLSVISAFATAGAYYYLFLFLNQLICLNSNEGALNYGFMIIGLLLISSIIYFVAVILTHLLGFRLETNLRKHGIDGLTKASFRFFDVNASGKIRKIIDDNAAQTHSIIAHLIPDNAGAILNPIFIIVIAFLVNFRVGIVMCILAVCCIVLFMAMMGDKKFMIIYQQALEKLSSETVEYIRGMQVIKIFKTNVTSMKTLYQAIEDYAKYALDYSMSCKRPYVLFQLLLYALMTILIPIVILFMDTSKNPSFLAVDLIMILFLSGILFNAIMKVMYVFQYSFQGMNAVDKLETIFNDMQKDRLSYGQETDFNSADIEFDHVKFSYGNNLVLNDLSFKLDENKSYALVGASGSGKSTIAKLISGFYNVDQGEIKIGGRNLKDYREDVLIKNIAFVFQDVKLFKMSIYENVKIGNSDASKEEVLNALKLAGCKSILDKFPERENTIIGSKGIYLSGGEKQRIGIARAILKDAKIIILDEASAAVDPENEHELQKAFANLMKDKTVIMIAHRLTTIRNVDEILVLENGKIIERGNDRTLMSSNTRYKQFQQLYEQANTWRVQYENMD</sequence>
<evidence type="ECO:0000256" key="6">
    <source>
        <dbReference type="ARBA" id="ARBA00022840"/>
    </source>
</evidence>
<dbReference type="Gene3D" id="3.40.50.300">
    <property type="entry name" value="P-loop containing nucleotide triphosphate hydrolases"/>
    <property type="match status" value="1"/>
</dbReference>
<dbReference type="PANTHER" id="PTHR24221:SF397">
    <property type="entry name" value="ABC TRANSPORTER, ATP-BINDING TRANSMEMBRANE PROTEIN"/>
    <property type="match status" value="1"/>
</dbReference>
<dbReference type="EMBL" id="NFLB01000013">
    <property type="protein sequence ID" value="OUQ04225.1"/>
    <property type="molecule type" value="Genomic_DNA"/>
</dbReference>
<dbReference type="AlphaFoldDB" id="A0A1Y4QG15"/>
<dbReference type="PROSITE" id="PS50893">
    <property type="entry name" value="ABC_TRANSPORTER_2"/>
    <property type="match status" value="1"/>
</dbReference>
<keyword evidence="7 9" id="KW-1133">Transmembrane helix</keyword>
<evidence type="ECO:0000256" key="9">
    <source>
        <dbReference type="SAM" id="Phobius"/>
    </source>
</evidence>
<dbReference type="InterPro" id="IPR027417">
    <property type="entry name" value="P-loop_NTPase"/>
</dbReference>
<protein>
    <submittedName>
        <fullName evidence="12">ABC transporter ATP-binding protein</fullName>
    </submittedName>
</protein>
<dbReference type="InterPro" id="IPR011527">
    <property type="entry name" value="ABC1_TM_dom"/>
</dbReference>
<dbReference type="GO" id="GO:0140359">
    <property type="term" value="F:ABC-type transporter activity"/>
    <property type="evidence" value="ECO:0007669"/>
    <property type="project" value="InterPro"/>
</dbReference>
<evidence type="ECO:0000313" key="13">
    <source>
        <dbReference type="Proteomes" id="UP000196258"/>
    </source>
</evidence>
<dbReference type="InterPro" id="IPR039421">
    <property type="entry name" value="Type_1_exporter"/>
</dbReference>
<comment type="subcellular location">
    <subcellularLocation>
        <location evidence="1">Cell membrane</location>
        <topology evidence="1">Multi-pass membrane protein</topology>
    </subcellularLocation>
</comment>
<feature type="transmembrane region" description="Helical" evidence="9">
    <location>
        <begin position="243"/>
        <end position="265"/>
    </location>
</feature>
<evidence type="ECO:0000256" key="4">
    <source>
        <dbReference type="ARBA" id="ARBA00022692"/>
    </source>
</evidence>
<evidence type="ECO:0000256" key="7">
    <source>
        <dbReference type="ARBA" id="ARBA00022989"/>
    </source>
</evidence>
<dbReference type="Proteomes" id="UP000196258">
    <property type="component" value="Unassembled WGS sequence"/>
</dbReference>
<keyword evidence="4 9" id="KW-0812">Transmembrane</keyword>
<evidence type="ECO:0000256" key="2">
    <source>
        <dbReference type="ARBA" id="ARBA00022448"/>
    </source>
</evidence>
<dbReference type="FunFam" id="3.40.50.300:FF:000221">
    <property type="entry name" value="Multidrug ABC transporter ATP-binding protein"/>
    <property type="match status" value="1"/>
</dbReference>
<evidence type="ECO:0000256" key="3">
    <source>
        <dbReference type="ARBA" id="ARBA00022475"/>
    </source>
</evidence>
<feature type="transmembrane region" description="Helical" evidence="9">
    <location>
        <begin position="56"/>
        <end position="84"/>
    </location>
</feature>
<keyword evidence="3" id="KW-1003">Cell membrane</keyword>
<feature type="transmembrane region" description="Helical" evidence="9">
    <location>
        <begin position="20"/>
        <end position="44"/>
    </location>
</feature>
<keyword evidence="5" id="KW-0547">Nucleotide-binding</keyword>
<dbReference type="InterPro" id="IPR003439">
    <property type="entry name" value="ABC_transporter-like_ATP-bd"/>
</dbReference>
<accession>A0A1Y4QG15</accession>
<dbReference type="PROSITE" id="PS00211">
    <property type="entry name" value="ABC_TRANSPORTER_1"/>
    <property type="match status" value="1"/>
</dbReference>
<dbReference type="Pfam" id="PF00005">
    <property type="entry name" value="ABC_tran"/>
    <property type="match status" value="1"/>
</dbReference>
<dbReference type="SMART" id="SM00382">
    <property type="entry name" value="AAA"/>
    <property type="match status" value="1"/>
</dbReference>
<evidence type="ECO:0000256" key="5">
    <source>
        <dbReference type="ARBA" id="ARBA00022741"/>
    </source>
</evidence>
<dbReference type="Gene3D" id="1.20.1560.10">
    <property type="entry name" value="ABC transporter type 1, transmembrane domain"/>
    <property type="match status" value="1"/>
</dbReference>
<dbReference type="GO" id="GO:0005524">
    <property type="term" value="F:ATP binding"/>
    <property type="evidence" value="ECO:0007669"/>
    <property type="project" value="UniProtKB-KW"/>
</dbReference>
<evidence type="ECO:0000259" key="10">
    <source>
        <dbReference type="PROSITE" id="PS50893"/>
    </source>
</evidence>
<evidence type="ECO:0000259" key="11">
    <source>
        <dbReference type="PROSITE" id="PS50929"/>
    </source>
</evidence>
<evidence type="ECO:0000313" key="12">
    <source>
        <dbReference type="EMBL" id="OUQ04225.1"/>
    </source>
</evidence>
<reference evidence="13" key="1">
    <citation type="submission" date="2017-04" db="EMBL/GenBank/DDBJ databases">
        <title>Function of individual gut microbiota members based on whole genome sequencing of pure cultures obtained from chicken caecum.</title>
        <authorList>
            <person name="Medvecky M."/>
            <person name="Cejkova D."/>
            <person name="Polansky O."/>
            <person name="Karasova D."/>
            <person name="Kubasova T."/>
            <person name="Cizek A."/>
            <person name="Rychlik I."/>
        </authorList>
    </citation>
    <scope>NUCLEOTIDE SEQUENCE [LARGE SCALE GENOMIC DNA]</scope>
    <source>
        <strain evidence="13">An149</strain>
    </source>
</reference>
<feature type="domain" description="ABC transporter" evidence="10">
    <location>
        <begin position="337"/>
        <end position="570"/>
    </location>
</feature>
<comment type="caution">
    <text evidence="12">The sequence shown here is derived from an EMBL/GenBank/DDBJ whole genome shotgun (WGS) entry which is preliminary data.</text>
</comment>
<evidence type="ECO:0000256" key="8">
    <source>
        <dbReference type="ARBA" id="ARBA00023136"/>
    </source>
</evidence>
<dbReference type="InterPro" id="IPR036640">
    <property type="entry name" value="ABC1_TM_sf"/>
</dbReference>
<dbReference type="GO" id="GO:0034040">
    <property type="term" value="F:ATPase-coupled lipid transmembrane transporter activity"/>
    <property type="evidence" value="ECO:0007669"/>
    <property type="project" value="TreeGrafter"/>
</dbReference>
<dbReference type="RefSeq" id="WP_087257562.1">
    <property type="nucleotide sequence ID" value="NZ_NFLB01000013.1"/>
</dbReference>
<feature type="transmembrane region" description="Helical" evidence="9">
    <location>
        <begin position="146"/>
        <end position="176"/>
    </location>
</feature>
<dbReference type="GO" id="GO:0005886">
    <property type="term" value="C:plasma membrane"/>
    <property type="evidence" value="ECO:0007669"/>
    <property type="project" value="UniProtKB-SubCell"/>
</dbReference>
<dbReference type="InterPro" id="IPR017871">
    <property type="entry name" value="ABC_transporter-like_CS"/>
</dbReference>
<dbReference type="PROSITE" id="PS50929">
    <property type="entry name" value="ABC_TM1F"/>
    <property type="match status" value="1"/>
</dbReference>
<feature type="transmembrane region" description="Helical" evidence="9">
    <location>
        <begin position="271"/>
        <end position="292"/>
    </location>
</feature>
<evidence type="ECO:0000256" key="1">
    <source>
        <dbReference type="ARBA" id="ARBA00004651"/>
    </source>
</evidence>
<keyword evidence="6 12" id="KW-0067">ATP-binding</keyword>
<dbReference type="InterPro" id="IPR003593">
    <property type="entry name" value="AAA+_ATPase"/>
</dbReference>
<keyword evidence="8 9" id="KW-0472">Membrane</keyword>
<dbReference type="GO" id="GO:0016887">
    <property type="term" value="F:ATP hydrolysis activity"/>
    <property type="evidence" value="ECO:0007669"/>
    <property type="project" value="InterPro"/>
</dbReference>
<dbReference type="SUPFAM" id="SSF90123">
    <property type="entry name" value="ABC transporter transmembrane region"/>
    <property type="match status" value="1"/>
</dbReference>
<proteinExistence type="predicted"/>
<gene>
    <name evidence="12" type="ORF">B5E91_11020</name>
</gene>
<name>A0A1Y4QG15_9FIRM</name>
<feature type="domain" description="ABC transmembrane type-1" evidence="11">
    <location>
        <begin position="21"/>
        <end position="299"/>
    </location>
</feature>